<comment type="pathway">
    <text evidence="2">Secondary metabolite biosynthesis.</text>
</comment>
<accession>A0A0C9U4T7</accession>
<keyword evidence="7 9" id="KW-0408">Iron</keyword>
<evidence type="ECO:0000256" key="3">
    <source>
        <dbReference type="ARBA" id="ARBA00010617"/>
    </source>
</evidence>
<dbReference type="HOGENOM" id="CLU_001570_2_3_1"/>
<name>A0A0C9U4T7_PAXIN</name>
<dbReference type="InterPro" id="IPR002401">
    <property type="entry name" value="Cyt_P450_E_grp-I"/>
</dbReference>
<reference evidence="12" key="2">
    <citation type="submission" date="2015-01" db="EMBL/GenBank/DDBJ databases">
        <title>Evolutionary Origins and Diversification of the Mycorrhizal Mutualists.</title>
        <authorList>
            <consortium name="DOE Joint Genome Institute"/>
            <consortium name="Mycorrhizal Genomics Consortium"/>
            <person name="Kohler A."/>
            <person name="Kuo A."/>
            <person name="Nagy L.G."/>
            <person name="Floudas D."/>
            <person name="Copeland A."/>
            <person name="Barry K.W."/>
            <person name="Cichocki N."/>
            <person name="Veneault-Fourrey C."/>
            <person name="LaButti K."/>
            <person name="Lindquist E.A."/>
            <person name="Lipzen A."/>
            <person name="Lundell T."/>
            <person name="Morin E."/>
            <person name="Murat C."/>
            <person name="Riley R."/>
            <person name="Ohm R."/>
            <person name="Sun H."/>
            <person name="Tunlid A."/>
            <person name="Henrissat B."/>
            <person name="Grigoriev I.V."/>
            <person name="Hibbett D.S."/>
            <person name="Martin F."/>
        </authorList>
    </citation>
    <scope>NUCLEOTIDE SEQUENCE [LARGE SCALE GENOMIC DNA]</scope>
    <source>
        <strain evidence="12">ATCC 200175</strain>
    </source>
</reference>
<evidence type="ECO:0000256" key="8">
    <source>
        <dbReference type="ARBA" id="ARBA00023033"/>
    </source>
</evidence>
<dbReference type="InterPro" id="IPR001128">
    <property type="entry name" value="Cyt_P450"/>
</dbReference>
<dbReference type="PANTHER" id="PTHR46300">
    <property type="entry name" value="P450, PUTATIVE (EUROFUNG)-RELATED-RELATED"/>
    <property type="match status" value="1"/>
</dbReference>
<dbReference type="GO" id="GO:0005506">
    <property type="term" value="F:iron ion binding"/>
    <property type="evidence" value="ECO:0007669"/>
    <property type="project" value="InterPro"/>
</dbReference>
<evidence type="ECO:0000256" key="1">
    <source>
        <dbReference type="ARBA" id="ARBA00001971"/>
    </source>
</evidence>
<dbReference type="Pfam" id="PF00067">
    <property type="entry name" value="p450"/>
    <property type="match status" value="2"/>
</dbReference>
<protein>
    <recommendedName>
        <fullName evidence="13">Cytochrome P450</fullName>
    </recommendedName>
</protein>
<dbReference type="GO" id="GO:0020037">
    <property type="term" value="F:heme binding"/>
    <property type="evidence" value="ECO:0007669"/>
    <property type="project" value="InterPro"/>
</dbReference>
<reference evidence="11 12" key="1">
    <citation type="submission" date="2014-06" db="EMBL/GenBank/DDBJ databases">
        <authorList>
            <consortium name="DOE Joint Genome Institute"/>
            <person name="Kuo A."/>
            <person name="Kohler A."/>
            <person name="Nagy L.G."/>
            <person name="Floudas D."/>
            <person name="Copeland A."/>
            <person name="Barry K.W."/>
            <person name="Cichocki N."/>
            <person name="Veneault-Fourrey C."/>
            <person name="LaButti K."/>
            <person name="Lindquist E.A."/>
            <person name="Lipzen A."/>
            <person name="Lundell T."/>
            <person name="Morin E."/>
            <person name="Murat C."/>
            <person name="Sun H."/>
            <person name="Tunlid A."/>
            <person name="Henrissat B."/>
            <person name="Grigoriev I.V."/>
            <person name="Hibbett D.S."/>
            <person name="Martin F."/>
            <person name="Nordberg H.P."/>
            <person name="Cantor M.N."/>
            <person name="Hua S.X."/>
        </authorList>
    </citation>
    <scope>NUCLEOTIDE SEQUENCE [LARGE SCALE GENOMIC DNA]</scope>
    <source>
        <strain evidence="11 12">ATCC 200175</strain>
    </source>
</reference>
<dbReference type="InterPro" id="IPR050364">
    <property type="entry name" value="Cytochrome_P450_fung"/>
</dbReference>
<keyword evidence="6 10" id="KW-0560">Oxidoreductase</keyword>
<organism evidence="11 12">
    <name type="scientific">Paxillus involutus ATCC 200175</name>
    <dbReference type="NCBI Taxonomy" id="664439"/>
    <lineage>
        <taxon>Eukaryota</taxon>
        <taxon>Fungi</taxon>
        <taxon>Dikarya</taxon>
        <taxon>Basidiomycota</taxon>
        <taxon>Agaricomycotina</taxon>
        <taxon>Agaricomycetes</taxon>
        <taxon>Agaricomycetidae</taxon>
        <taxon>Boletales</taxon>
        <taxon>Paxilineae</taxon>
        <taxon>Paxillaceae</taxon>
        <taxon>Paxillus</taxon>
    </lineage>
</organism>
<dbReference type="AlphaFoldDB" id="A0A0C9U4T7"/>
<dbReference type="GO" id="GO:0016705">
    <property type="term" value="F:oxidoreductase activity, acting on paired donors, with incorporation or reduction of molecular oxygen"/>
    <property type="evidence" value="ECO:0007669"/>
    <property type="project" value="InterPro"/>
</dbReference>
<dbReference type="CDD" id="cd11065">
    <property type="entry name" value="CYP64-like"/>
    <property type="match status" value="1"/>
</dbReference>
<evidence type="ECO:0000256" key="7">
    <source>
        <dbReference type="ARBA" id="ARBA00023004"/>
    </source>
</evidence>
<evidence type="ECO:0008006" key="13">
    <source>
        <dbReference type="Google" id="ProtNLM"/>
    </source>
</evidence>
<dbReference type="Proteomes" id="UP000053647">
    <property type="component" value="Unassembled WGS sequence"/>
</dbReference>
<sequence length="539" mass="60768">MMSNSIPSATALAFLVPASFVALDTIRRLVRSRRERKGSPLPPGPTPLPLLGNALSVDIEEPWKTYTEWKAAYGDVLYARLLDQEFVILNTQSDAVELLEKRSQNYSDRPFIATLEPYGMGFNFILDQHGEQWRLCRRIFHQTFRADTAFAFRPMQLRRARQMIVNLIDDPDQYASHYSTFSAAVALSAVYDYEPSPRNDPIVHIIHRFIAASIPAVTPEKSLLLKVFPFVLHIPDWLPGSSVKREARTASDWANKMVETPYQYVQKRMEASDPVFSMVSDHITRMQQYDESYHADYTSALKRASTSAILGSTETTSSVILTFTLAMVQNPHVWKRAQAEIDTVLGMDRLPDFDDRPSLPYVEAILRETMRWRPITPLIPHAASSSDIYKGLYIPKGMSCVCTKIPPSHIINTTGATIVANIWAISRDEVRYPNATQFIPERFLTAEGTLTDDDPAEYTFGFGRRICPGRHTANSSVWSAIATMLATLEFCLATDAEGKDITFEPKYVNGLACHPDIFPCRISPRPHINKTSLERILAG</sequence>
<comment type="cofactor">
    <cofactor evidence="1 9">
        <name>heme</name>
        <dbReference type="ChEBI" id="CHEBI:30413"/>
    </cofactor>
</comment>
<evidence type="ECO:0000313" key="12">
    <source>
        <dbReference type="Proteomes" id="UP000053647"/>
    </source>
</evidence>
<gene>
    <name evidence="11" type="ORF">PAXINDRAFT_100181</name>
</gene>
<evidence type="ECO:0000256" key="4">
    <source>
        <dbReference type="ARBA" id="ARBA00022617"/>
    </source>
</evidence>
<dbReference type="PRINTS" id="PR00463">
    <property type="entry name" value="EP450I"/>
</dbReference>
<feature type="binding site" description="axial binding residue" evidence="9">
    <location>
        <position position="467"/>
    </location>
    <ligand>
        <name>heme</name>
        <dbReference type="ChEBI" id="CHEBI:30413"/>
    </ligand>
    <ligandPart>
        <name>Fe</name>
        <dbReference type="ChEBI" id="CHEBI:18248"/>
    </ligandPart>
</feature>
<proteinExistence type="inferred from homology"/>
<dbReference type="OrthoDB" id="2789670at2759"/>
<dbReference type="Gene3D" id="1.10.630.10">
    <property type="entry name" value="Cytochrome P450"/>
    <property type="match status" value="1"/>
</dbReference>
<dbReference type="EMBL" id="KN819343">
    <property type="protein sequence ID" value="KIJ14467.1"/>
    <property type="molecule type" value="Genomic_DNA"/>
</dbReference>
<evidence type="ECO:0000256" key="6">
    <source>
        <dbReference type="ARBA" id="ARBA00023002"/>
    </source>
</evidence>
<dbReference type="SUPFAM" id="SSF48264">
    <property type="entry name" value="Cytochrome P450"/>
    <property type="match status" value="1"/>
</dbReference>
<evidence type="ECO:0000256" key="2">
    <source>
        <dbReference type="ARBA" id="ARBA00005179"/>
    </source>
</evidence>
<evidence type="ECO:0000313" key="11">
    <source>
        <dbReference type="EMBL" id="KIJ14467.1"/>
    </source>
</evidence>
<dbReference type="PROSITE" id="PS00086">
    <property type="entry name" value="CYTOCHROME_P450"/>
    <property type="match status" value="1"/>
</dbReference>
<dbReference type="PANTHER" id="PTHR46300:SF7">
    <property type="entry name" value="P450, PUTATIVE (EUROFUNG)-RELATED"/>
    <property type="match status" value="1"/>
</dbReference>
<evidence type="ECO:0000256" key="10">
    <source>
        <dbReference type="RuleBase" id="RU000461"/>
    </source>
</evidence>
<dbReference type="InterPro" id="IPR017972">
    <property type="entry name" value="Cyt_P450_CS"/>
</dbReference>
<evidence type="ECO:0000256" key="5">
    <source>
        <dbReference type="ARBA" id="ARBA00022723"/>
    </source>
</evidence>
<keyword evidence="8 10" id="KW-0503">Monooxygenase</keyword>
<keyword evidence="4 9" id="KW-0349">Heme</keyword>
<dbReference type="GO" id="GO:0004497">
    <property type="term" value="F:monooxygenase activity"/>
    <property type="evidence" value="ECO:0007669"/>
    <property type="project" value="UniProtKB-KW"/>
</dbReference>
<evidence type="ECO:0000256" key="9">
    <source>
        <dbReference type="PIRSR" id="PIRSR602401-1"/>
    </source>
</evidence>
<dbReference type="InterPro" id="IPR036396">
    <property type="entry name" value="Cyt_P450_sf"/>
</dbReference>
<comment type="similarity">
    <text evidence="3 10">Belongs to the cytochrome P450 family.</text>
</comment>
<keyword evidence="5 9" id="KW-0479">Metal-binding</keyword>
<keyword evidence="12" id="KW-1185">Reference proteome</keyword>